<comment type="caution">
    <text evidence="1">The sequence shown here is derived from an EMBL/GenBank/DDBJ whole genome shotgun (WGS) entry which is preliminary data.</text>
</comment>
<dbReference type="OrthoDB" id="6620615at2759"/>
<protein>
    <submittedName>
        <fullName evidence="1">Espin-like</fullName>
    </submittedName>
</protein>
<organism evidence="1 2">
    <name type="scientific">Aphis craccivora</name>
    <name type="common">Cowpea aphid</name>
    <dbReference type="NCBI Taxonomy" id="307492"/>
    <lineage>
        <taxon>Eukaryota</taxon>
        <taxon>Metazoa</taxon>
        <taxon>Ecdysozoa</taxon>
        <taxon>Arthropoda</taxon>
        <taxon>Hexapoda</taxon>
        <taxon>Insecta</taxon>
        <taxon>Pterygota</taxon>
        <taxon>Neoptera</taxon>
        <taxon>Paraneoptera</taxon>
        <taxon>Hemiptera</taxon>
        <taxon>Sternorrhyncha</taxon>
        <taxon>Aphidomorpha</taxon>
        <taxon>Aphidoidea</taxon>
        <taxon>Aphididae</taxon>
        <taxon>Aphidini</taxon>
        <taxon>Aphis</taxon>
        <taxon>Aphis</taxon>
    </lineage>
</organism>
<accession>A0A6G0ZLA2</accession>
<sequence length="120" mass="13593">MFALSKLAYFECNEFQKYWYNNNTTPNNVIKIVIHPCCETLILYLMGRKKMNVSCIPTAKVCSTAADVGHLDCLEVAHRLGFSWNKDVCMNAAKNGDLDCLKFAHENGCPWGKDLQIGRE</sequence>
<proteinExistence type="predicted"/>
<evidence type="ECO:0000313" key="1">
    <source>
        <dbReference type="EMBL" id="KAF0771853.1"/>
    </source>
</evidence>
<dbReference type="SUPFAM" id="SSF140860">
    <property type="entry name" value="Pseudo ankyrin repeat-like"/>
    <property type="match status" value="1"/>
</dbReference>
<name>A0A6G0ZLA2_APHCR</name>
<dbReference type="EMBL" id="VUJU01000243">
    <property type="protein sequence ID" value="KAF0771853.1"/>
    <property type="molecule type" value="Genomic_DNA"/>
</dbReference>
<evidence type="ECO:0000313" key="2">
    <source>
        <dbReference type="Proteomes" id="UP000478052"/>
    </source>
</evidence>
<reference evidence="1 2" key="1">
    <citation type="submission" date="2019-08" db="EMBL/GenBank/DDBJ databases">
        <title>Whole genome of Aphis craccivora.</title>
        <authorList>
            <person name="Voronova N.V."/>
            <person name="Shulinski R.S."/>
            <person name="Bandarenka Y.V."/>
            <person name="Zhorov D.G."/>
            <person name="Warner D."/>
        </authorList>
    </citation>
    <scope>NUCLEOTIDE SEQUENCE [LARGE SCALE GENOMIC DNA]</scope>
    <source>
        <strain evidence="1">180601</strain>
        <tissue evidence="1">Whole Body</tissue>
    </source>
</reference>
<dbReference type="AlphaFoldDB" id="A0A6G0ZLA2"/>
<keyword evidence="2" id="KW-1185">Reference proteome</keyword>
<dbReference type="Proteomes" id="UP000478052">
    <property type="component" value="Unassembled WGS sequence"/>
</dbReference>
<gene>
    <name evidence="1" type="ORF">FWK35_00006003</name>
</gene>